<evidence type="ECO:0000313" key="4">
    <source>
        <dbReference type="EMBL" id="AEM84176.1"/>
    </source>
</evidence>
<proteinExistence type="predicted"/>
<dbReference type="EMBL" id="CP002994">
    <property type="protein sequence ID" value="AEM84176.1"/>
    <property type="molecule type" value="Genomic_DNA"/>
</dbReference>
<dbReference type="NCBIfam" id="TIGR01915">
    <property type="entry name" value="npdG"/>
    <property type="match status" value="1"/>
</dbReference>
<dbReference type="HOGENOM" id="CLU_076368_1_0_11"/>
<dbReference type="GO" id="GO:0015677">
    <property type="term" value="P:copper ion import"/>
    <property type="evidence" value="ECO:0007669"/>
    <property type="project" value="TreeGrafter"/>
</dbReference>
<dbReference type="eggNOG" id="COG2085">
    <property type="taxonomic scope" value="Bacteria"/>
</dbReference>
<dbReference type="Pfam" id="PF03807">
    <property type="entry name" value="F420_oxidored"/>
    <property type="match status" value="1"/>
</dbReference>
<dbReference type="PANTHER" id="PTHR14239">
    <property type="entry name" value="DUDULIN-RELATED"/>
    <property type="match status" value="1"/>
</dbReference>
<dbReference type="GO" id="GO:0008823">
    <property type="term" value="F:cupric reductase (NADH) activity"/>
    <property type="evidence" value="ECO:0007669"/>
    <property type="project" value="TreeGrafter"/>
</dbReference>
<evidence type="ECO:0000259" key="3">
    <source>
        <dbReference type="Pfam" id="PF03807"/>
    </source>
</evidence>
<reference evidence="4" key="1">
    <citation type="submission" date="2011-08" db="EMBL/GenBank/DDBJ databases">
        <title>Complete sequence of chromosome of Streptomyces violaceusniger Tu 4113.</title>
        <authorList>
            <consortium name="US DOE Joint Genome Institute"/>
            <person name="Lucas S."/>
            <person name="Han J."/>
            <person name="Lapidus A."/>
            <person name="Cheng J.-F."/>
            <person name="Goodwin L."/>
            <person name="Pitluck S."/>
            <person name="Peters L."/>
            <person name="Ivanova N."/>
            <person name="Daligault H."/>
            <person name="Detter J.C."/>
            <person name="Han C."/>
            <person name="Tapia R."/>
            <person name="Land M."/>
            <person name="Hauser L."/>
            <person name="Kyrpides N."/>
            <person name="Ivanova N."/>
            <person name="Pagani I."/>
            <person name="Hagen A."/>
            <person name="Katz L."/>
            <person name="Fiedler H.-P."/>
            <person name="Keasling J."/>
            <person name="Fortman J."/>
            <person name="Woyke T."/>
        </authorList>
    </citation>
    <scope>NUCLEOTIDE SEQUENCE [LARGE SCALE GENOMIC DNA]</scope>
    <source>
        <strain evidence="4">Tu 4113</strain>
    </source>
</reference>
<sequence length="258" mass="26228">MTGPAPVPQTANEGNPMTGTQLDLPTDASTGHDSTVAIVGGTGALGLGLATRWAHSGINVRIGSRRADAAKTCADGLPEAVGGDNTAMIEGAAVVVVTVPFSAHVETMRSIAKVIQPGQLLIDTTAPLMPVGPRGLRPIVPWAGSAAEQAQALLPDDIGMVSALQTVSAATLQDAERRLDEDVLICGDHRADKAVAAALINRIPGLRAVDCGPLDMSGVCEQITALLIGVNRRYKTHAGIRLAGLPATAAPSGPGLPV</sequence>
<name>G2P4Z9_STRV4</name>
<dbReference type="AlphaFoldDB" id="G2P4Z9"/>
<evidence type="ECO:0000256" key="1">
    <source>
        <dbReference type="ARBA" id="ARBA00023002"/>
    </source>
</evidence>
<dbReference type="KEGG" id="svl:Strvi_4577"/>
<keyword evidence="1" id="KW-0560">Oxidoreductase</keyword>
<gene>
    <name evidence="4" type="ORF">Strvi_4577</name>
</gene>
<evidence type="ECO:0000256" key="2">
    <source>
        <dbReference type="SAM" id="MobiDB-lite"/>
    </source>
</evidence>
<dbReference type="GO" id="GO:0052851">
    <property type="term" value="F:ferric-chelate reductase (NADPH) activity"/>
    <property type="evidence" value="ECO:0007669"/>
    <property type="project" value="TreeGrafter"/>
</dbReference>
<organism evidence="4 5">
    <name type="scientific">Streptomyces violaceusniger (strain Tu 4113)</name>
    <dbReference type="NCBI Taxonomy" id="653045"/>
    <lineage>
        <taxon>Bacteria</taxon>
        <taxon>Bacillati</taxon>
        <taxon>Actinomycetota</taxon>
        <taxon>Actinomycetes</taxon>
        <taxon>Kitasatosporales</taxon>
        <taxon>Streptomycetaceae</taxon>
        <taxon>Streptomyces</taxon>
        <taxon>Streptomyces violaceusniger group</taxon>
    </lineage>
</organism>
<dbReference type="InterPro" id="IPR051267">
    <property type="entry name" value="STEAP_metalloreductase"/>
</dbReference>
<dbReference type="InterPro" id="IPR028939">
    <property type="entry name" value="P5C_Rdtase_cat_N"/>
</dbReference>
<keyword evidence="5" id="KW-1185">Reference proteome</keyword>
<feature type="compositionally biased region" description="Polar residues" evidence="2">
    <location>
        <begin position="9"/>
        <end position="31"/>
    </location>
</feature>
<accession>G2P4Z9</accession>
<dbReference type="SUPFAM" id="SSF51735">
    <property type="entry name" value="NAD(P)-binding Rossmann-fold domains"/>
    <property type="match status" value="1"/>
</dbReference>
<dbReference type="GO" id="GO:0006740">
    <property type="term" value="P:NADPH regeneration"/>
    <property type="evidence" value="ECO:0007669"/>
    <property type="project" value="InterPro"/>
</dbReference>
<dbReference type="Gene3D" id="3.40.50.720">
    <property type="entry name" value="NAD(P)-binding Rossmann-like Domain"/>
    <property type="match status" value="1"/>
</dbReference>
<evidence type="ECO:0000313" key="5">
    <source>
        <dbReference type="Proteomes" id="UP000008703"/>
    </source>
</evidence>
<dbReference type="GO" id="GO:0050661">
    <property type="term" value="F:NADP binding"/>
    <property type="evidence" value="ECO:0007669"/>
    <property type="project" value="InterPro"/>
</dbReference>
<dbReference type="InterPro" id="IPR036291">
    <property type="entry name" value="NAD(P)-bd_dom_sf"/>
</dbReference>
<protein>
    <submittedName>
        <fullName evidence="4">NADPH-dependent F420 reductase</fullName>
    </submittedName>
</protein>
<dbReference type="GO" id="GO:0016651">
    <property type="term" value="F:oxidoreductase activity, acting on NAD(P)H"/>
    <property type="evidence" value="ECO:0007669"/>
    <property type="project" value="InterPro"/>
</dbReference>
<dbReference type="PANTHER" id="PTHR14239:SF0">
    <property type="entry name" value="F420-DEPENDENT NADP REDUCTASE"/>
    <property type="match status" value="1"/>
</dbReference>
<feature type="region of interest" description="Disordered" evidence="2">
    <location>
        <begin position="1"/>
        <end position="31"/>
    </location>
</feature>
<dbReference type="Proteomes" id="UP000008703">
    <property type="component" value="Chromosome"/>
</dbReference>
<feature type="domain" description="Pyrroline-5-carboxylate reductase catalytic N-terminal" evidence="3">
    <location>
        <begin position="35"/>
        <end position="127"/>
    </location>
</feature>
<dbReference type="InterPro" id="IPR010185">
    <property type="entry name" value="NpdG"/>
</dbReference>
<dbReference type="GO" id="GO:0070967">
    <property type="term" value="F:coenzyme F420 binding"/>
    <property type="evidence" value="ECO:0007669"/>
    <property type="project" value="InterPro"/>
</dbReference>
<dbReference type="GO" id="GO:0005886">
    <property type="term" value="C:plasma membrane"/>
    <property type="evidence" value="ECO:0007669"/>
    <property type="project" value="TreeGrafter"/>
</dbReference>